<keyword evidence="4" id="KW-0804">Transcription</keyword>
<dbReference type="InterPro" id="IPR014284">
    <property type="entry name" value="RNA_pol_sigma-70_dom"/>
</dbReference>
<comment type="similarity">
    <text evidence="1">Belongs to the sigma-70 factor family. ECF subfamily.</text>
</comment>
<reference evidence="8" key="1">
    <citation type="submission" date="2022-10" db="EMBL/GenBank/DDBJ databases">
        <authorList>
            <person name="Koch H."/>
        </authorList>
    </citation>
    <scope>NUCLEOTIDE SEQUENCE</scope>
    <source>
        <strain evidence="8">DNF</strain>
    </source>
</reference>
<gene>
    <name evidence="8" type="ORF">DNFV4_00695</name>
</gene>
<keyword evidence="2" id="KW-0805">Transcription regulation</keyword>
<dbReference type="PANTHER" id="PTHR43133:SF63">
    <property type="entry name" value="RNA POLYMERASE SIGMA FACTOR FECI-RELATED"/>
    <property type="match status" value="1"/>
</dbReference>
<keyword evidence="3" id="KW-0731">Sigma factor</keyword>
<evidence type="ECO:0000256" key="4">
    <source>
        <dbReference type="ARBA" id="ARBA00023163"/>
    </source>
</evidence>
<evidence type="ECO:0000256" key="3">
    <source>
        <dbReference type="ARBA" id="ARBA00023082"/>
    </source>
</evidence>
<dbReference type="KEGG" id="nti:DNFV4_00695"/>
<evidence type="ECO:0000256" key="1">
    <source>
        <dbReference type="ARBA" id="ARBA00010641"/>
    </source>
</evidence>
<dbReference type="EMBL" id="OX365700">
    <property type="protein sequence ID" value="CAI4030267.1"/>
    <property type="molecule type" value="Genomic_DNA"/>
</dbReference>
<dbReference type="Pfam" id="PF08281">
    <property type="entry name" value="Sigma70_r4_2"/>
    <property type="match status" value="1"/>
</dbReference>
<dbReference type="Pfam" id="PF04542">
    <property type="entry name" value="Sigma70_r2"/>
    <property type="match status" value="1"/>
</dbReference>
<dbReference type="InterPro" id="IPR036388">
    <property type="entry name" value="WH-like_DNA-bd_sf"/>
</dbReference>
<dbReference type="InterPro" id="IPR013324">
    <property type="entry name" value="RNA_pol_sigma_r3/r4-like"/>
</dbReference>
<evidence type="ECO:0008006" key="10">
    <source>
        <dbReference type="Google" id="ProtNLM"/>
    </source>
</evidence>
<dbReference type="GO" id="GO:0003677">
    <property type="term" value="F:DNA binding"/>
    <property type="evidence" value="ECO:0007669"/>
    <property type="project" value="InterPro"/>
</dbReference>
<dbReference type="InterPro" id="IPR013249">
    <property type="entry name" value="RNA_pol_sigma70_r4_t2"/>
</dbReference>
<evidence type="ECO:0000313" key="9">
    <source>
        <dbReference type="Proteomes" id="UP001179121"/>
    </source>
</evidence>
<organism evidence="8 9">
    <name type="scientific">Nitrospira tepida</name>
    <dbReference type="NCBI Taxonomy" id="2973512"/>
    <lineage>
        <taxon>Bacteria</taxon>
        <taxon>Pseudomonadati</taxon>
        <taxon>Nitrospirota</taxon>
        <taxon>Nitrospiria</taxon>
        <taxon>Nitrospirales</taxon>
        <taxon>Nitrospiraceae</taxon>
        <taxon>Nitrospira</taxon>
    </lineage>
</organism>
<name>A0AA86MWG4_9BACT</name>
<dbReference type="RefSeq" id="WP_289267263.1">
    <property type="nucleotide sequence ID" value="NZ_OX365700.1"/>
</dbReference>
<dbReference type="NCBIfam" id="TIGR02937">
    <property type="entry name" value="sigma70-ECF"/>
    <property type="match status" value="1"/>
</dbReference>
<proteinExistence type="inferred from homology"/>
<accession>A0AA86MWG4</accession>
<dbReference type="InterPro" id="IPR039425">
    <property type="entry name" value="RNA_pol_sigma-70-like"/>
</dbReference>
<sequence length="227" mass="25765">MSRLSDHRAAGGLWAFGQYYDELLGFLTARLGCREQAADVVQETYMRVLSMENRETVVQPRAFLYKTALNLTVDLFRKQRLRAEHTVDLEYARDVPSGAPDQETILEGKRRLQLLRHAIAELPPKCRHVFLLHKFMHVPQHELAERLGISKNMVERHVMKALSHCRDRLREEGLQMGPALPAVSAWTATDQRTKNPSSGTRGPIRHNDQADDKAVLTSWDSGDGCPS</sequence>
<evidence type="ECO:0000259" key="7">
    <source>
        <dbReference type="Pfam" id="PF08281"/>
    </source>
</evidence>
<feature type="domain" description="RNA polymerase sigma-70 region 2" evidence="6">
    <location>
        <begin position="16"/>
        <end position="80"/>
    </location>
</feature>
<feature type="domain" description="RNA polymerase sigma factor 70 region 4 type 2" evidence="7">
    <location>
        <begin position="113"/>
        <end position="165"/>
    </location>
</feature>
<dbReference type="Proteomes" id="UP001179121">
    <property type="component" value="Chromosome"/>
</dbReference>
<protein>
    <recommendedName>
        <fullName evidence="10">RNA polymerase sigma factor FecI (Sigma-19)</fullName>
    </recommendedName>
</protein>
<feature type="region of interest" description="Disordered" evidence="5">
    <location>
        <begin position="182"/>
        <end position="227"/>
    </location>
</feature>
<feature type="compositionally biased region" description="Polar residues" evidence="5">
    <location>
        <begin position="186"/>
        <end position="200"/>
    </location>
</feature>
<dbReference type="GO" id="GO:0016987">
    <property type="term" value="F:sigma factor activity"/>
    <property type="evidence" value="ECO:0007669"/>
    <property type="project" value="UniProtKB-KW"/>
</dbReference>
<feature type="compositionally biased region" description="Basic and acidic residues" evidence="5">
    <location>
        <begin position="205"/>
        <end position="214"/>
    </location>
</feature>
<dbReference type="InterPro" id="IPR007627">
    <property type="entry name" value="RNA_pol_sigma70_r2"/>
</dbReference>
<keyword evidence="9" id="KW-1185">Reference proteome</keyword>
<dbReference type="Gene3D" id="1.10.1740.10">
    <property type="match status" value="1"/>
</dbReference>
<dbReference type="Gene3D" id="1.10.10.10">
    <property type="entry name" value="Winged helix-like DNA-binding domain superfamily/Winged helix DNA-binding domain"/>
    <property type="match status" value="1"/>
</dbReference>
<dbReference type="InterPro" id="IPR013325">
    <property type="entry name" value="RNA_pol_sigma_r2"/>
</dbReference>
<evidence type="ECO:0000259" key="6">
    <source>
        <dbReference type="Pfam" id="PF04542"/>
    </source>
</evidence>
<dbReference type="AlphaFoldDB" id="A0AA86MWG4"/>
<evidence type="ECO:0000256" key="5">
    <source>
        <dbReference type="SAM" id="MobiDB-lite"/>
    </source>
</evidence>
<dbReference type="SUPFAM" id="SSF88946">
    <property type="entry name" value="Sigma2 domain of RNA polymerase sigma factors"/>
    <property type="match status" value="1"/>
</dbReference>
<dbReference type="SUPFAM" id="SSF88659">
    <property type="entry name" value="Sigma3 and sigma4 domains of RNA polymerase sigma factors"/>
    <property type="match status" value="1"/>
</dbReference>
<dbReference type="NCBIfam" id="NF009179">
    <property type="entry name" value="PRK12527.1"/>
    <property type="match status" value="1"/>
</dbReference>
<evidence type="ECO:0000313" key="8">
    <source>
        <dbReference type="EMBL" id="CAI4030267.1"/>
    </source>
</evidence>
<dbReference type="PANTHER" id="PTHR43133">
    <property type="entry name" value="RNA POLYMERASE ECF-TYPE SIGMA FACTO"/>
    <property type="match status" value="1"/>
</dbReference>
<evidence type="ECO:0000256" key="2">
    <source>
        <dbReference type="ARBA" id="ARBA00023015"/>
    </source>
</evidence>
<dbReference type="GO" id="GO:0006352">
    <property type="term" value="P:DNA-templated transcription initiation"/>
    <property type="evidence" value="ECO:0007669"/>
    <property type="project" value="InterPro"/>
</dbReference>